<proteinExistence type="predicted"/>
<accession>A0A316WFH2</accession>
<sequence>MKKILPLILLAGVGFLSYSCDNSSNDPVVVPNPNPVDHDTFPIMMDAPGSFTAANNYALTADINIETTDVVLVYRRAGNAWQQIPKTVYVDPATSPSPRRFEYNFVFSNKEVQVRIENQNFTLSTLTTDQANDFLNNQTFRIVLVPADPQKNKSAAKIANVDLSDYNAVVNYYNLDASKIKTISTH</sequence>
<evidence type="ECO:0000256" key="1">
    <source>
        <dbReference type="SAM" id="SignalP"/>
    </source>
</evidence>
<evidence type="ECO:0008006" key="4">
    <source>
        <dbReference type="Google" id="ProtNLM"/>
    </source>
</evidence>
<dbReference type="PROSITE" id="PS51257">
    <property type="entry name" value="PROKAR_LIPOPROTEIN"/>
    <property type="match status" value="1"/>
</dbReference>
<gene>
    <name evidence="2" type="ORF">C1638_020405</name>
</gene>
<feature type="signal peptide" evidence="1">
    <location>
        <begin position="1"/>
        <end position="19"/>
    </location>
</feature>
<reference evidence="2" key="1">
    <citation type="submission" date="2018-04" db="EMBL/GenBank/DDBJ databases">
        <title>Draft Genome Sequences of Chryseobacterium lactis NCTC11390T isolated from milk, Chryseobacterium oncorhynchi 701B-08T from rainbow trout, and Chryseobacterium viscerum 687B-08T from diseased fish.</title>
        <authorList>
            <person name="Jeong J.-J."/>
            <person name="Lee Y.J."/>
            <person name="Pathiraja D."/>
            <person name="Park B."/>
            <person name="Choi I.-G."/>
            <person name="Kim K.D."/>
        </authorList>
    </citation>
    <scope>NUCLEOTIDE SEQUENCE [LARGE SCALE GENOMIC DNA]</scope>
    <source>
        <strain evidence="2">701B-08</strain>
    </source>
</reference>
<evidence type="ECO:0000313" key="3">
    <source>
        <dbReference type="Proteomes" id="UP000236182"/>
    </source>
</evidence>
<dbReference type="AlphaFoldDB" id="A0A316WFH2"/>
<comment type="caution">
    <text evidence="2">The sequence shown here is derived from an EMBL/GenBank/DDBJ whole genome shotgun (WGS) entry which is preliminary data.</text>
</comment>
<keyword evidence="1" id="KW-0732">Signal</keyword>
<organism evidence="2 3">
    <name type="scientific">Chryseobacterium oncorhynchi</name>
    <dbReference type="NCBI Taxonomy" id="741074"/>
    <lineage>
        <taxon>Bacteria</taxon>
        <taxon>Pseudomonadati</taxon>
        <taxon>Bacteroidota</taxon>
        <taxon>Flavobacteriia</taxon>
        <taxon>Flavobacteriales</taxon>
        <taxon>Weeksellaceae</taxon>
        <taxon>Chryseobacterium group</taxon>
        <taxon>Chryseobacterium</taxon>
    </lineage>
</organism>
<dbReference type="RefSeq" id="WP_109623775.1">
    <property type="nucleotide sequence ID" value="NZ_PPEI02000008.1"/>
</dbReference>
<protein>
    <recommendedName>
        <fullName evidence="4">DUF4397 domain-containing protein</fullName>
    </recommendedName>
</protein>
<feature type="chain" id="PRO_5016385396" description="DUF4397 domain-containing protein" evidence="1">
    <location>
        <begin position="20"/>
        <end position="186"/>
    </location>
</feature>
<evidence type="ECO:0000313" key="2">
    <source>
        <dbReference type="EMBL" id="PWN60157.1"/>
    </source>
</evidence>
<name>A0A316WFH2_9FLAO</name>
<dbReference type="Proteomes" id="UP000236182">
    <property type="component" value="Unassembled WGS sequence"/>
</dbReference>
<keyword evidence="3" id="KW-1185">Reference proteome</keyword>
<dbReference type="EMBL" id="PPEI02000008">
    <property type="protein sequence ID" value="PWN60157.1"/>
    <property type="molecule type" value="Genomic_DNA"/>
</dbReference>
<dbReference type="OrthoDB" id="1524444at2"/>